<dbReference type="AlphaFoldDB" id="A0A4C1ZJU1"/>
<name>A0A4C1ZJU1_EUMVA</name>
<reference evidence="1 2" key="1">
    <citation type="journal article" date="2019" name="Commun. Biol.">
        <title>The bagworm genome reveals a unique fibroin gene that provides high tensile strength.</title>
        <authorList>
            <person name="Kono N."/>
            <person name="Nakamura H."/>
            <person name="Ohtoshi R."/>
            <person name="Tomita M."/>
            <person name="Numata K."/>
            <person name="Arakawa K."/>
        </authorList>
    </citation>
    <scope>NUCLEOTIDE SEQUENCE [LARGE SCALE GENOMIC DNA]</scope>
</reference>
<dbReference type="EMBL" id="BGZK01001822">
    <property type="protein sequence ID" value="GBP86887.1"/>
    <property type="molecule type" value="Genomic_DNA"/>
</dbReference>
<accession>A0A4C1ZJU1</accession>
<gene>
    <name evidence="1" type="ORF">EVAR_83486_1</name>
</gene>
<protein>
    <submittedName>
        <fullName evidence="1">Uncharacterized protein</fullName>
    </submittedName>
</protein>
<sequence>MARYRRVRVSKMARSHRVRMDEMALPQSEQNPSGRDVPFLRPVSKMQACVRAARVHSLKALPGRMVLVSEFARRPRRRRRYHILSIVSRFRFGCLVGLAARITRVLAEEATRGALGRRALRERERSSNCQLTDLRPREAARRRRAFSYSAPSDFVQCGGDIVVAVKNCTEVDTSVENVTKKKFNELVYNTPLITIIGSPCRPLSNTGVCVMAFVIKRKSRREWWSGAGGAGVRRGAGGRPARGGRSPRTYLFLLKSSTGVLSSRRINFSQRDEINFREIFLVSAKRNTFERDRFGLRMINRPRGGARSFVYADASSCL</sequence>
<dbReference type="Proteomes" id="UP000299102">
    <property type="component" value="Unassembled WGS sequence"/>
</dbReference>
<proteinExistence type="predicted"/>
<organism evidence="1 2">
    <name type="scientific">Eumeta variegata</name>
    <name type="common">Bagworm moth</name>
    <name type="synonym">Eumeta japonica</name>
    <dbReference type="NCBI Taxonomy" id="151549"/>
    <lineage>
        <taxon>Eukaryota</taxon>
        <taxon>Metazoa</taxon>
        <taxon>Ecdysozoa</taxon>
        <taxon>Arthropoda</taxon>
        <taxon>Hexapoda</taxon>
        <taxon>Insecta</taxon>
        <taxon>Pterygota</taxon>
        <taxon>Neoptera</taxon>
        <taxon>Endopterygota</taxon>
        <taxon>Lepidoptera</taxon>
        <taxon>Glossata</taxon>
        <taxon>Ditrysia</taxon>
        <taxon>Tineoidea</taxon>
        <taxon>Psychidae</taxon>
        <taxon>Oiketicinae</taxon>
        <taxon>Eumeta</taxon>
    </lineage>
</organism>
<keyword evidence="2" id="KW-1185">Reference proteome</keyword>
<evidence type="ECO:0000313" key="1">
    <source>
        <dbReference type="EMBL" id="GBP86887.1"/>
    </source>
</evidence>
<evidence type="ECO:0000313" key="2">
    <source>
        <dbReference type="Proteomes" id="UP000299102"/>
    </source>
</evidence>
<comment type="caution">
    <text evidence="1">The sequence shown here is derived from an EMBL/GenBank/DDBJ whole genome shotgun (WGS) entry which is preliminary data.</text>
</comment>